<accession>A0A2K1PYT0</accession>
<name>A0A2K1PYT0_9GAMM</name>
<keyword evidence="1" id="KW-1133">Transmembrane helix</keyword>
<dbReference type="EMBL" id="NPZB01000002">
    <property type="protein sequence ID" value="PNS07943.1"/>
    <property type="molecule type" value="Genomic_DNA"/>
</dbReference>
<evidence type="ECO:0000313" key="3">
    <source>
        <dbReference type="Proteomes" id="UP000236220"/>
    </source>
</evidence>
<proteinExistence type="predicted"/>
<keyword evidence="3" id="KW-1185">Reference proteome</keyword>
<evidence type="ECO:0000256" key="1">
    <source>
        <dbReference type="SAM" id="Phobius"/>
    </source>
</evidence>
<gene>
    <name evidence="2" type="ORF">Lysil_2119</name>
</gene>
<feature type="transmembrane region" description="Helical" evidence="1">
    <location>
        <begin position="77"/>
        <end position="100"/>
    </location>
</feature>
<dbReference type="OrthoDB" id="5959585at2"/>
<keyword evidence="1" id="KW-0472">Membrane</keyword>
<sequence>MILFFAMLFLATAIAGFCAFVIFWPLSLVHLRDRHPGLRGQIGEFSFLNPKALAWLLSTRYREVRDRSFTGLATPAWVALLVILGALSLAGLLWLISALFPALALY</sequence>
<dbReference type="Proteomes" id="UP000236220">
    <property type="component" value="Unassembled WGS sequence"/>
</dbReference>
<feature type="transmembrane region" description="Helical" evidence="1">
    <location>
        <begin position="6"/>
        <end position="29"/>
    </location>
</feature>
<dbReference type="RefSeq" id="WP_103075588.1">
    <property type="nucleotide sequence ID" value="NZ_NPZB01000002.1"/>
</dbReference>
<evidence type="ECO:0000313" key="2">
    <source>
        <dbReference type="EMBL" id="PNS07943.1"/>
    </source>
</evidence>
<protein>
    <submittedName>
        <fullName evidence="2">Uncharacterized protein</fullName>
    </submittedName>
</protein>
<keyword evidence="1" id="KW-0812">Transmembrane</keyword>
<comment type="caution">
    <text evidence="2">The sequence shown here is derived from an EMBL/GenBank/DDBJ whole genome shotgun (WGS) entry which is preliminary data.</text>
</comment>
<organism evidence="2 3">
    <name type="scientific">Solilutibacter silvestris</name>
    <dbReference type="NCBI Taxonomy" id="1645665"/>
    <lineage>
        <taxon>Bacteria</taxon>
        <taxon>Pseudomonadati</taxon>
        <taxon>Pseudomonadota</taxon>
        <taxon>Gammaproteobacteria</taxon>
        <taxon>Lysobacterales</taxon>
        <taxon>Lysobacteraceae</taxon>
        <taxon>Solilutibacter</taxon>
    </lineage>
</organism>
<reference evidence="2 3" key="1">
    <citation type="submission" date="2017-08" db="EMBL/GenBank/DDBJ databases">
        <title>Lysobacter sylvestris genome.</title>
        <authorList>
            <person name="Zhang D.-C."/>
            <person name="Albuquerque L."/>
            <person name="Franca L."/>
            <person name="Froufe H.J.C."/>
            <person name="Barroso C."/>
            <person name="Egas C."/>
            <person name="Da Costa M."/>
            <person name="Margesin R."/>
        </authorList>
    </citation>
    <scope>NUCLEOTIDE SEQUENCE [LARGE SCALE GENOMIC DNA]</scope>
    <source>
        <strain evidence="2 3">AM20-91</strain>
    </source>
</reference>
<dbReference type="AlphaFoldDB" id="A0A2K1PYT0"/>